<sequence>MGVHRWMRSGEELAIHLMQPRRLHSVVVTRSARRETAGFDAEAIYEEIKDWAEVIVVSSGRLTYELRDGLPSGWEVFGTAARVYPTGTGAHGVPPGKPHVVRAGDSITRLSTELIDEVLFLPDPRTLVTSTSPRPGPGARAADPVRAVGAPGTLSVGTGNHPMLVTGVVTGFKDQGFTALIALDNGANAEIHSDDIYSRVPMGWMLETGARVAGVHEPGATKLSIGESLLHPRLLQHYSWDQVVPCLVVEAGRELAVLVPVPGENILVSRADVSSNELDDVDSLLAPGQVVAARLVNAAGVRKLVLVDVDDDEPIAVAPSLLHGGIPWLVIDRDHVSEPGDPPTINTPAGLPVVASPEKQREALRSALLQIDALKSEARVLRQAQSGTTANELASAMGQKDRYRAENTKLRTLLRNKSEALNQNQRIARKKARTTEGTPSQDARDKFTHVDEALRHELYLEWVQRIPANEKSVYPWNPGFVVGPKFAASFYTHGPALRGKALKALIQLLTGRAERMAAREVHPKRTGPGGEDPQSIREDGATCWRMSVESGVAAARRVHYWKLPDGRVELHELVSHDTYEL</sequence>
<comment type="caution">
    <text evidence="2">The sequence shown here is derived from an EMBL/GenBank/DDBJ whole genome shotgun (WGS) entry which is preliminary data.</text>
</comment>
<keyword evidence="3" id="KW-1185">Reference proteome</keyword>
<protein>
    <recommendedName>
        <fullName evidence="4">S1 motif domain-containing protein</fullName>
    </recommendedName>
</protein>
<proteinExistence type="predicted"/>
<reference evidence="3" key="1">
    <citation type="journal article" date="2019" name="Int. J. Syst. Evol. Microbiol.">
        <title>The Global Catalogue of Microorganisms (GCM) 10K type strain sequencing project: providing services to taxonomists for standard genome sequencing and annotation.</title>
        <authorList>
            <consortium name="The Broad Institute Genomics Platform"/>
            <consortium name="The Broad Institute Genome Sequencing Center for Infectious Disease"/>
            <person name="Wu L."/>
            <person name="Ma J."/>
        </authorList>
    </citation>
    <scope>NUCLEOTIDE SEQUENCE [LARGE SCALE GENOMIC DNA]</scope>
    <source>
        <strain evidence="3">JCM 18952</strain>
    </source>
</reference>
<evidence type="ECO:0000256" key="1">
    <source>
        <dbReference type="SAM" id="MobiDB-lite"/>
    </source>
</evidence>
<organism evidence="2 3">
    <name type="scientific">Paeniglutamicibacter antarcticus</name>
    <dbReference type="NCBI Taxonomy" id="494023"/>
    <lineage>
        <taxon>Bacteria</taxon>
        <taxon>Bacillati</taxon>
        <taxon>Actinomycetota</taxon>
        <taxon>Actinomycetes</taxon>
        <taxon>Micrococcales</taxon>
        <taxon>Micrococcaceae</taxon>
        <taxon>Paeniglutamicibacter</taxon>
    </lineage>
</organism>
<dbReference type="EMBL" id="BAABLK010000005">
    <property type="protein sequence ID" value="GAA5225698.1"/>
    <property type="molecule type" value="Genomic_DNA"/>
</dbReference>
<evidence type="ECO:0008006" key="4">
    <source>
        <dbReference type="Google" id="ProtNLM"/>
    </source>
</evidence>
<name>A0ABP9TIL5_9MICC</name>
<dbReference type="Proteomes" id="UP001501257">
    <property type="component" value="Unassembled WGS sequence"/>
</dbReference>
<accession>A0ABP9TIL5</accession>
<evidence type="ECO:0000313" key="2">
    <source>
        <dbReference type="EMBL" id="GAA5225698.1"/>
    </source>
</evidence>
<evidence type="ECO:0000313" key="3">
    <source>
        <dbReference type="Proteomes" id="UP001501257"/>
    </source>
</evidence>
<feature type="region of interest" description="Disordered" evidence="1">
    <location>
        <begin position="126"/>
        <end position="145"/>
    </location>
</feature>
<gene>
    <name evidence="2" type="ORF">GCM10025778_02280</name>
</gene>
<dbReference type="RefSeq" id="WP_210101837.1">
    <property type="nucleotide sequence ID" value="NZ_BAABLK010000005.1"/>
</dbReference>